<comment type="subunit">
    <text evidence="5">Homoheptamer.</text>
</comment>
<proteinExistence type="inferred from homology"/>
<comment type="similarity">
    <text evidence="5">Belongs to the MscS (TC 1.A.23) family.</text>
</comment>
<reference evidence="7 8" key="1">
    <citation type="journal article" date="2013" name="Genome Announc.">
        <title>Draft Genome Sequence of Aeromonas molluscorum Strain 848TT, Isolated from Bivalve Molluscs.</title>
        <authorList>
            <person name="Spataro N."/>
            <person name="Farfan M."/>
            <person name="Albarral V."/>
            <person name="Sanglas A."/>
            <person name="Loren J.G."/>
            <person name="Fuste M.C."/>
            <person name="Bosch E."/>
        </authorList>
    </citation>
    <scope>NUCLEOTIDE SEQUENCE [LARGE SCALE GENOMIC DNA]</scope>
    <source>
        <strain evidence="7 8">848</strain>
    </source>
</reference>
<dbReference type="Gene3D" id="2.30.30.60">
    <property type="match status" value="1"/>
</dbReference>
<dbReference type="EMBL" id="AQGQ01000003">
    <property type="protein sequence ID" value="EOD56923.1"/>
    <property type="molecule type" value="Genomic_DNA"/>
</dbReference>
<dbReference type="InterPro" id="IPR045275">
    <property type="entry name" value="MscS_archaea/bacteria_type"/>
</dbReference>
<dbReference type="GO" id="GO:0008381">
    <property type="term" value="F:mechanosensitive monoatomic ion channel activity"/>
    <property type="evidence" value="ECO:0007669"/>
    <property type="project" value="InterPro"/>
</dbReference>
<evidence type="ECO:0000256" key="5">
    <source>
        <dbReference type="RuleBase" id="RU369025"/>
    </source>
</evidence>
<keyword evidence="5" id="KW-0406">Ion transport</keyword>
<comment type="caution">
    <text evidence="5">Lacks conserved residue(s) required for the propagation of feature annotation.</text>
</comment>
<keyword evidence="5" id="KW-0997">Cell inner membrane</keyword>
<evidence type="ECO:0000313" key="7">
    <source>
        <dbReference type="EMBL" id="EOD56923.1"/>
    </source>
</evidence>
<dbReference type="InterPro" id="IPR023408">
    <property type="entry name" value="MscS_beta-dom_sf"/>
</dbReference>
<comment type="function">
    <text evidence="5">Mechanosensitive channel that participates in the regulation of osmotic pressure changes within the cell, opening in response to stretch forces in the membrane lipid bilayer, without the need for other proteins. Contributes to normal resistance to hypoosmotic shock. Forms an ion channel of 1.0 nanosiemens conductance with a slight preference for anions.</text>
</comment>
<evidence type="ECO:0000256" key="2">
    <source>
        <dbReference type="ARBA" id="ARBA00022692"/>
    </source>
</evidence>
<evidence type="ECO:0000256" key="4">
    <source>
        <dbReference type="ARBA" id="ARBA00023136"/>
    </source>
</evidence>
<feature type="transmembrane region" description="Helical" evidence="5">
    <location>
        <begin position="6"/>
        <end position="27"/>
    </location>
</feature>
<feature type="transmembrane region" description="Helical" evidence="5">
    <location>
        <begin position="47"/>
        <end position="70"/>
    </location>
</feature>
<evidence type="ECO:0000259" key="6">
    <source>
        <dbReference type="Pfam" id="PF00924"/>
    </source>
</evidence>
<dbReference type="PANTHER" id="PTHR30221">
    <property type="entry name" value="SMALL-CONDUCTANCE MECHANOSENSITIVE CHANNEL"/>
    <property type="match status" value="1"/>
</dbReference>
<comment type="subcellular location">
    <subcellularLocation>
        <location evidence="5">Cell inner membrane</location>
        <topology evidence="5">Multi-pass membrane protein</topology>
    </subcellularLocation>
    <subcellularLocation>
        <location evidence="1">Membrane</location>
    </subcellularLocation>
</comment>
<gene>
    <name evidence="7" type="ORF">G113_01524</name>
</gene>
<sequence>MVTMTLWQSFGLALLVLLAHGLIRRIIRRSLRVLGRTKQVSESRVGYVEHVFHFLLGSATLLVLAGVWGLDFSRLVVLASSFFAVLGVAMVAQWSILSNITASITIFFAFPYRIGDRIRILDKDDSVTGVILEIGLFYVQVRDDHGDLVTYPANLFLQRPVRRLESSAPPDVPSQPE</sequence>
<dbReference type="GO" id="GO:0005886">
    <property type="term" value="C:plasma membrane"/>
    <property type="evidence" value="ECO:0007669"/>
    <property type="project" value="UniProtKB-SubCell"/>
</dbReference>
<organism evidence="7 8">
    <name type="scientific">Aeromonas molluscorum 848</name>
    <dbReference type="NCBI Taxonomy" id="1268236"/>
    <lineage>
        <taxon>Bacteria</taxon>
        <taxon>Pseudomonadati</taxon>
        <taxon>Pseudomonadota</taxon>
        <taxon>Gammaproteobacteria</taxon>
        <taxon>Aeromonadales</taxon>
        <taxon>Aeromonadaceae</taxon>
        <taxon>Aeromonas</taxon>
    </lineage>
</organism>
<keyword evidence="2 5" id="KW-0812">Transmembrane</keyword>
<keyword evidence="3 5" id="KW-1133">Transmembrane helix</keyword>
<accession>R1FB26</accession>
<keyword evidence="4 5" id="KW-0472">Membrane</keyword>
<keyword evidence="5" id="KW-0813">Transport</keyword>
<keyword evidence="8" id="KW-1185">Reference proteome</keyword>
<dbReference type="SUPFAM" id="SSF50182">
    <property type="entry name" value="Sm-like ribonucleoproteins"/>
    <property type="match status" value="1"/>
</dbReference>
<comment type="caution">
    <text evidence="7">The sequence shown here is derived from an EMBL/GenBank/DDBJ whole genome shotgun (WGS) entry which is preliminary data.</text>
</comment>
<dbReference type="Pfam" id="PF00924">
    <property type="entry name" value="MS_channel_2nd"/>
    <property type="match status" value="1"/>
</dbReference>
<keyword evidence="5" id="KW-0407">Ion channel</keyword>
<feature type="domain" description="Mechanosensitive ion channel MscS" evidence="6">
    <location>
        <begin position="96"/>
        <end position="160"/>
    </location>
</feature>
<keyword evidence="5" id="KW-1003">Cell membrane</keyword>
<dbReference type="InterPro" id="IPR006685">
    <property type="entry name" value="MscS_channel_2nd"/>
</dbReference>
<dbReference type="AlphaFoldDB" id="R1FB26"/>
<dbReference type="PATRIC" id="fig|1268236.3.peg.306"/>
<feature type="transmembrane region" description="Helical" evidence="5">
    <location>
        <begin position="82"/>
        <end position="110"/>
    </location>
</feature>
<dbReference type="Proteomes" id="UP000013526">
    <property type="component" value="Unassembled WGS sequence"/>
</dbReference>
<evidence type="ECO:0000256" key="3">
    <source>
        <dbReference type="ARBA" id="ARBA00022989"/>
    </source>
</evidence>
<dbReference type="InterPro" id="IPR010920">
    <property type="entry name" value="LSM_dom_sf"/>
</dbReference>
<evidence type="ECO:0000313" key="8">
    <source>
        <dbReference type="Proteomes" id="UP000013526"/>
    </source>
</evidence>
<evidence type="ECO:0000256" key="1">
    <source>
        <dbReference type="ARBA" id="ARBA00004370"/>
    </source>
</evidence>
<dbReference type="PANTHER" id="PTHR30221:SF8">
    <property type="entry name" value="SMALL-CONDUCTANCE MECHANOSENSITIVE CHANNEL"/>
    <property type="match status" value="1"/>
</dbReference>
<name>R1FB26_9GAMM</name>
<protein>
    <recommendedName>
        <fullName evidence="5">Small-conductance mechanosensitive channel</fullName>
    </recommendedName>
</protein>